<dbReference type="CDD" id="cd07251">
    <property type="entry name" value="VOC_like"/>
    <property type="match status" value="1"/>
</dbReference>
<organism evidence="3 4">
    <name type="scientific">Candidatus Protofrankia datiscae</name>
    <dbReference type="NCBI Taxonomy" id="2716812"/>
    <lineage>
        <taxon>Bacteria</taxon>
        <taxon>Bacillati</taxon>
        <taxon>Actinomycetota</taxon>
        <taxon>Actinomycetes</taxon>
        <taxon>Frankiales</taxon>
        <taxon>Frankiaceae</taxon>
        <taxon>Protofrankia</taxon>
    </lineage>
</organism>
<dbReference type="eggNOG" id="COG0346">
    <property type="taxonomic scope" value="Bacteria"/>
</dbReference>
<dbReference type="HOGENOM" id="CLU_1101611_0_0_11"/>
<dbReference type="AlphaFoldDB" id="F8AZ14"/>
<dbReference type="EMBL" id="CP002801">
    <property type="protein sequence ID" value="AEH09604.1"/>
    <property type="molecule type" value="Genomic_DNA"/>
</dbReference>
<name>F8AZ14_9ACTN</name>
<reference evidence="3 4" key="1">
    <citation type="submission" date="2011-05" db="EMBL/GenBank/DDBJ databases">
        <title>Complete sequence of chromosome of Frankia symbiont of Datisca glomerata.</title>
        <authorList>
            <consortium name="US DOE Joint Genome Institute"/>
            <person name="Lucas S."/>
            <person name="Han J."/>
            <person name="Lapidus A."/>
            <person name="Cheng J.-F."/>
            <person name="Goodwin L."/>
            <person name="Pitluck S."/>
            <person name="Peters L."/>
            <person name="Mikhailova N."/>
            <person name="Chertkov O."/>
            <person name="Teshima H."/>
            <person name="Han C."/>
            <person name="Tapia R."/>
            <person name="Land M."/>
            <person name="Hauser L."/>
            <person name="Kyrpides N."/>
            <person name="Ivanova N."/>
            <person name="Pagani I."/>
            <person name="Berry A."/>
            <person name="Pawlowski K."/>
            <person name="Persson T."/>
            <person name="Vanden Heuvel B."/>
            <person name="Benson D."/>
            <person name="Woyke T."/>
        </authorList>
    </citation>
    <scope>NUCLEOTIDE SEQUENCE [LARGE SCALE GENOMIC DNA]</scope>
    <source>
        <strain evidence="4">4085684</strain>
    </source>
</reference>
<dbReference type="STRING" id="656024.FsymDg_2194"/>
<dbReference type="KEGG" id="fsy:FsymDg_2194"/>
<evidence type="ECO:0000256" key="1">
    <source>
        <dbReference type="SAM" id="MobiDB-lite"/>
    </source>
</evidence>
<dbReference type="PANTHER" id="PTHR36503:SF1">
    <property type="entry name" value="BLR2520 PROTEIN"/>
    <property type="match status" value="1"/>
</dbReference>
<dbReference type="GO" id="GO:0051213">
    <property type="term" value="F:dioxygenase activity"/>
    <property type="evidence" value="ECO:0007669"/>
    <property type="project" value="UniProtKB-KW"/>
</dbReference>
<keyword evidence="3" id="KW-0560">Oxidoreductase</keyword>
<dbReference type="InterPro" id="IPR004360">
    <property type="entry name" value="Glyas_Fos-R_dOase_dom"/>
</dbReference>
<protein>
    <submittedName>
        <fullName evidence="3">Glyoxalase/bleomycin resistance protein/dioxygenase</fullName>
    </submittedName>
</protein>
<sequence>MLGTVQPTRHHNPRLFLFTRSDAPPGPSRTVPGSILSIISPTLSHQPRDISEPETPDAPHLAGHGPATVIADGPPGGMGGSAAIRPEGRPSPEKTAGYLPLMEQRISLITLGVGDVGRARAFYERLGWQGQELEETVFFQAGGAVLVLWGRDKLARDCGIAEDAEGSAGGRAGGFSGVALAHNVRSRAEVDGIIAAAQRAGATVTRPATETFYGGYAGVFTDLDGHAWEIAHNPGFSFAEDGSLILPDFGSP</sequence>
<gene>
    <name evidence="3" type="ordered locus">FsymDg_2194</name>
</gene>
<proteinExistence type="predicted"/>
<dbReference type="SUPFAM" id="SSF54593">
    <property type="entry name" value="Glyoxalase/Bleomycin resistance protein/Dihydroxybiphenyl dioxygenase"/>
    <property type="match status" value="1"/>
</dbReference>
<dbReference type="Proteomes" id="UP000001549">
    <property type="component" value="Chromosome"/>
</dbReference>
<dbReference type="InterPro" id="IPR037523">
    <property type="entry name" value="VOC_core"/>
</dbReference>
<feature type="region of interest" description="Disordered" evidence="1">
    <location>
        <begin position="1"/>
        <end position="95"/>
    </location>
</feature>
<dbReference type="Pfam" id="PF00903">
    <property type="entry name" value="Glyoxalase"/>
    <property type="match status" value="1"/>
</dbReference>
<dbReference type="PROSITE" id="PS51819">
    <property type="entry name" value="VOC"/>
    <property type="match status" value="1"/>
</dbReference>
<dbReference type="PANTHER" id="PTHR36503">
    <property type="entry name" value="BLR2520 PROTEIN"/>
    <property type="match status" value="1"/>
</dbReference>
<evidence type="ECO:0000313" key="3">
    <source>
        <dbReference type="EMBL" id="AEH09604.1"/>
    </source>
</evidence>
<keyword evidence="3" id="KW-0223">Dioxygenase</keyword>
<dbReference type="Gene3D" id="3.10.180.10">
    <property type="entry name" value="2,3-Dihydroxybiphenyl 1,2-Dioxygenase, domain 1"/>
    <property type="match status" value="1"/>
</dbReference>
<feature type="domain" description="VOC" evidence="2">
    <location>
        <begin position="105"/>
        <end position="233"/>
    </location>
</feature>
<dbReference type="InterPro" id="IPR029068">
    <property type="entry name" value="Glyas_Bleomycin-R_OHBP_Dase"/>
</dbReference>
<evidence type="ECO:0000259" key="2">
    <source>
        <dbReference type="PROSITE" id="PS51819"/>
    </source>
</evidence>
<accession>F8AZ14</accession>
<keyword evidence="4" id="KW-1185">Reference proteome</keyword>
<evidence type="ECO:0000313" key="4">
    <source>
        <dbReference type="Proteomes" id="UP000001549"/>
    </source>
</evidence>